<evidence type="ECO:0000259" key="3">
    <source>
        <dbReference type="PROSITE" id="PS50056"/>
    </source>
</evidence>
<reference evidence="5" key="1">
    <citation type="submission" date="2022-01" db="EMBL/GenBank/DDBJ databases">
        <title>Whole genome-based taxonomy of the Shewanellaceae.</title>
        <authorList>
            <person name="Martin-Rodriguez A.J."/>
        </authorList>
    </citation>
    <scope>NUCLEOTIDE SEQUENCE</scope>
    <source>
        <strain evidence="5">DSM 16422</strain>
    </source>
</reference>
<gene>
    <name evidence="5" type="ORF">L2672_08330</name>
</gene>
<dbReference type="PANTHER" id="PTHR30492:SF0">
    <property type="entry name" value="METHYLGLYOXAL SYNTHASE"/>
    <property type="match status" value="1"/>
</dbReference>
<feature type="transmembrane region" description="Helical" evidence="1">
    <location>
        <begin position="9"/>
        <end position="29"/>
    </location>
</feature>
<dbReference type="SUPFAM" id="SSF111331">
    <property type="entry name" value="NAD kinase/diacylglycerol kinase-like"/>
    <property type="match status" value="1"/>
</dbReference>
<dbReference type="GO" id="GO:0016301">
    <property type="term" value="F:kinase activity"/>
    <property type="evidence" value="ECO:0007669"/>
    <property type="project" value="InterPro"/>
</dbReference>
<dbReference type="Pfam" id="PF00781">
    <property type="entry name" value="DAGK_cat"/>
    <property type="match status" value="1"/>
</dbReference>
<dbReference type="Gene3D" id="3.40.50.10330">
    <property type="entry name" value="Probable inorganic polyphosphate/atp-NAD kinase, domain 1"/>
    <property type="match status" value="1"/>
</dbReference>
<protein>
    <submittedName>
        <fullName evidence="5">Dual specificity protein phosphatase family protein</fullName>
    </submittedName>
</protein>
<dbReference type="GO" id="GO:0019242">
    <property type="term" value="P:methylglyoxal biosynthetic process"/>
    <property type="evidence" value="ECO:0007669"/>
    <property type="project" value="InterPro"/>
</dbReference>
<dbReference type="InterPro" id="IPR020422">
    <property type="entry name" value="TYR_PHOSPHATASE_DUAL_dom"/>
</dbReference>
<dbReference type="InterPro" id="IPR029021">
    <property type="entry name" value="Prot-tyrosine_phosphatase-like"/>
</dbReference>
<dbReference type="AlphaFoldDB" id="A0A9X1ZRD3"/>
<evidence type="ECO:0000259" key="2">
    <source>
        <dbReference type="PROSITE" id="PS50054"/>
    </source>
</evidence>
<keyword evidence="1" id="KW-0472">Membrane</keyword>
<dbReference type="PANTHER" id="PTHR30492">
    <property type="entry name" value="METHYLGLYOXAL SYNTHASE"/>
    <property type="match status" value="1"/>
</dbReference>
<dbReference type="PROSITE" id="PS50056">
    <property type="entry name" value="TYR_PHOSPHATASE_2"/>
    <property type="match status" value="1"/>
</dbReference>
<accession>A0A9X1ZRD3</accession>
<dbReference type="InterPro" id="IPR000340">
    <property type="entry name" value="Dual-sp_phosphatase_cat-dom"/>
</dbReference>
<dbReference type="GO" id="GO:0008929">
    <property type="term" value="F:methylglyoxal synthase activity"/>
    <property type="evidence" value="ECO:0007669"/>
    <property type="project" value="InterPro"/>
</dbReference>
<dbReference type="Proteomes" id="UP001139333">
    <property type="component" value="Unassembled WGS sequence"/>
</dbReference>
<dbReference type="Pfam" id="PF19279">
    <property type="entry name" value="YegS_C"/>
    <property type="match status" value="1"/>
</dbReference>
<keyword evidence="1" id="KW-1133">Transmembrane helix</keyword>
<feature type="transmembrane region" description="Helical" evidence="1">
    <location>
        <begin position="64"/>
        <end position="85"/>
    </location>
</feature>
<dbReference type="InterPro" id="IPR004363">
    <property type="entry name" value="Methylgl_synth"/>
</dbReference>
<evidence type="ECO:0000259" key="4">
    <source>
        <dbReference type="PROSITE" id="PS50146"/>
    </source>
</evidence>
<feature type="domain" description="DAGKc" evidence="4">
    <location>
        <begin position="240"/>
        <end position="373"/>
    </location>
</feature>
<dbReference type="InterPro" id="IPR016064">
    <property type="entry name" value="NAD/diacylglycerol_kinase_sf"/>
</dbReference>
<evidence type="ECO:0000313" key="6">
    <source>
        <dbReference type="Proteomes" id="UP001139333"/>
    </source>
</evidence>
<evidence type="ECO:0000313" key="5">
    <source>
        <dbReference type="EMBL" id="MCL1142693.1"/>
    </source>
</evidence>
<dbReference type="SUPFAM" id="SSF52799">
    <property type="entry name" value="(Phosphotyrosine protein) phosphatases II"/>
    <property type="match status" value="1"/>
</dbReference>
<sequence>MLKNINIKYYYTFAALTTAVLAAVVHPWWLTLLLAWVSLSLTLVSVAYWFNAAGIFRKKTNGTIPWYISWSFVPFLLGCQLYNAWARKHDKVPAIQQIDNQLYLACRLFPQDVDYLKEQNVTAVLDVTAEFDALDLTLLDENIDYLNIPVLDHSVPTVAQLNQAVNWLYRQQREGKSVVVHCALGRGRSVLVLASYLACRRPSLSLETILKSINDIRSTAGLNRWQLAKLAKLHAENKVQIHQNAYLVANPVSGGGKWQCCEEEVLENLSQYYDVTLLKTTEKLTATELATRAVNQGADMVIACGGDGTVNEVASVLTNTQAALGIIPMGTTNALAHTLFGIGSKLVPVSTALDILTRGQVVPIDTAKCNDNIVLLMVGVGFGHKMIESANRERKNESGQFAYLNGLWQAVSENKPLKLSLQVNGEQAQTIETTSVVIANSAPFTSLLAQGNGEPDITDGQLDITWIAASESSPEQFLSLAELMFNGILGKEENQTPSAGAINHLQATKVKVSAQQPLSYVIDGELFEADEISVEVLPKSLNVLVPEDSPIFAQ</sequence>
<organism evidence="5 6">
    <name type="scientific">Shewanella gaetbuli</name>
    <dbReference type="NCBI Taxonomy" id="220752"/>
    <lineage>
        <taxon>Bacteria</taxon>
        <taxon>Pseudomonadati</taxon>
        <taxon>Pseudomonadota</taxon>
        <taxon>Gammaproteobacteria</taxon>
        <taxon>Alteromonadales</taxon>
        <taxon>Shewanellaceae</taxon>
        <taxon>Shewanella</taxon>
    </lineage>
</organism>
<dbReference type="SMART" id="SM00046">
    <property type="entry name" value="DAGKc"/>
    <property type="match status" value="1"/>
</dbReference>
<proteinExistence type="predicted"/>
<dbReference type="RefSeq" id="WP_248995380.1">
    <property type="nucleotide sequence ID" value="NZ_JAKIKP010000005.1"/>
</dbReference>
<keyword evidence="1" id="KW-0812">Transmembrane</keyword>
<feature type="domain" description="Tyrosine specific protein phosphatases" evidence="3">
    <location>
        <begin position="159"/>
        <end position="228"/>
    </location>
</feature>
<dbReference type="InterPro" id="IPR000387">
    <property type="entry name" value="Tyr_Pase_dom"/>
</dbReference>
<dbReference type="Pfam" id="PF00782">
    <property type="entry name" value="DSPc"/>
    <property type="match status" value="1"/>
</dbReference>
<feature type="transmembrane region" description="Helical" evidence="1">
    <location>
        <begin position="35"/>
        <end position="52"/>
    </location>
</feature>
<dbReference type="EMBL" id="JAKIKP010000005">
    <property type="protein sequence ID" value="MCL1142693.1"/>
    <property type="molecule type" value="Genomic_DNA"/>
</dbReference>
<dbReference type="PROSITE" id="PS50146">
    <property type="entry name" value="DAGK"/>
    <property type="match status" value="1"/>
</dbReference>
<dbReference type="SMART" id="SM00195">
    <property type="entry name" value="DSPc"/>
    <property type="match status" value="1"/>
</dbReference>
<keyword evidence="6" id="KW-1185">Reference proteome</keyword>
<dbReference type="GO" id="GO:0005829">
    <property type="term" value="C:cytosol"/>
    <property type="evidence" value="ECO:0007669"/>
    <property type="project" value="TreeGrafter"/>
</dbReference>
<name>A0A9X1ZRD3_9GAMM</name>
<dbReference type="InterPro" id="IPR017438">
    <property type="entry name" value="ATP-NAD_kinase_N"/>
</dbReference>
<dbReference type="NCBIfam" id="NF009025">
    <property type="entry name" value="PRK12361.1"/>
    <property type="match status" value="1"/>
</dbReference>
<dbReference type="InterPro" id="IPR001206">
    <property type="entry name" value="Diacylglycerol_kinase_cat_dom"/>
</dbReference>
<comment type="caution">
    <text evidence="5">The sequence shown here is derived from an EMBL/GenBank/DDBJ whole genome shotgun (WGS) entry which is preliminary data.</text>
</comment>
<dbReference type="FunFam" id="3.90.190.10:FF:000157">
    <property type="entry name" value="Protein-tyrosine phosphatase"/>
    <property type="match status" value="1"/>
</dbReference>
<dbReference type="PROSITE" id="PS50054">
    <property type="entry name" value="TYR_PHOSPHATASE_DUAL"/>
    <property type="match status" value="1"/>
</dbReference>
<dbReference type="InterPro" id="IPR045540">
    <property type="entry name" value="YegS/DAGK_C"/>
</dbReference>
<evidence type="ECO:0000256" key="1">
    <source>
        <dbReference type="SAM" id="Phobius"/>
    </source>
</evidence>
<dbReference type="Gene3D" id="3.90.190.10">
    <property type="entry name" value="Protein tyrosine phosphatase superfamily"/>
    <property type="match status" value="1"/>
</dbReference>
<dbReference type="Gene3D" id="2.60.200.40">
    <property type="match status" value="1"/>
</dbReference>
<feature type="domain" description="Tyrosine-protein phosphatase" evidence="2">
    <location>
        <begin position="92"/>
        <end position="239"/>
    </location>
</feature>